<protein>
    <recommendedName>
        <fullName evidence="4">3-deoxy-D-manno-octulosonic acid transferase</fullName>
        <ecNumber evidence="3">2.4.99.12</ecNumber>
    </recommendedName>
    <alternativeName>
        <fullName evidence="6">Lipid IV(A) 3-deoxy-D-manno-octulosonic acid transferase</fullName>
    </alternativeName>
</protein>
<evidence type="ECO:0000256" key="8">
    <source>
        <dbReference type="PIRSR" id="PIRSR639901-1"/>
    </source>
</evidence>
<feature type="site" description="Transition state stabilizer" evidence="9">
    <location>
        <position position="372"/>
    </location>
</feature>
<feature type="site" description="Transition state stabilizer" evidence="9">
    <location>
        <position position="448"/>
    </location>
</feature>
<keyword evidence="5" id="KW-0808">Transferase</keyword>
<dbReference type="Gene3D" id="3.40.50.11720">
    <property type="entry name" value="3-Deoxy-D-manno-octulosonic-acid transferase, N-terminal domain"/>
    <property type="match status" value="1"/>
</dbReference>
<evidence type="ECO:0000256" key="3">
    <source>
        <dbReference type="ARBA" id="ARBA00012621"/>
    </source>
</evidence>
<dbReference type="Proteomes" id="UP001176960">
    <property type="component" value="Unassembled WGS sequence"/>
</dbReference>
<organism evidence="12 13">
    <name type="scientific">Brytella acorum</name>
    <dbReference type="NCBI Taxonomy" id="2959299"/>
    <lineage>
        <taxon>Bacteria</taxon>
        <taxon>Pseudomonadati</taxon>
        <taxon>Pseudomonadota</taxon>
        <taxon>Alphaproteobacteria</taxon>
        <taxon>Acetobacterales</taxon>
        <taxon>Acetobacteraceae</taxon>
        <taxon>Brytella</taxon>
    </lineage>
</organism>
<sequence length="660" mass="71136">MPDAPQDLSPRDRSGTAARLVRAYLQLVATSTRWSFTGDSQAIPILLQQSGSPPHGAIVAFWHSSILLVPSLWRWARTANPMLALRVLISRNRDGRLIADAIAPWGVGCIEGSSNRKGKDKGGARAFRQALRAVHGGETLVITPDGPRGPAETVQPGTMTLARIARCPVVPIGAASGSLRLPTWDRLALPLPFTRGAIIYGTPLGPDATDSDLAAALAASSRAARQRWLTGRLAPSERLWALTGTLLAPALVIMLRVRLARGRERAGRLRERLGLTPLKRPRGRLFWMHAASVGECRSALPLVEAMLERHPRASILLTTATVTGADILADHRATLSSDRACRLFHQFIPYDVPRWIGRFLRHWRPEAALFMESELWPGIVAACYRRGVPVAVINGRLSDRSWGRWRKHASLARRMFSRLDFVAARSEDDAARFAALGVAECHQFGDLKQSAPPPSASPALLEVVRSTCGSRPVLLAVSTHPGEEEEITAAATLIREDCPDLLCIIVPRHPARADDIAARLGSVPRRSRNETPSARDPIWLADTLGELGAFFRVATIAWIGHSMSAPGGGHNPYEGVRLGVPLATGPHIGNFADAYARLGESVAIVADASELARWAVPLLKGPALRAAVAADASGRVPGHIPGHTPVPAPLLTRINAMVSP</sequence>
<feature type="domain" description="3-deoxy-D-manno-octulosonic-acid transferase N-terminal" evidence="11">
    <location>
        <begin position="268"/>
        <end position="449"/>
    </location>
</feature>
<evidence type="ECO:0000256" key="5">
    <source>
        <dbReference type="ARBA" id="ARBA00022679"/>
    </source>
</evidence>
<evidence type="ECO:0000256" key="7">
    <source>
        <dbReference type="ARBA" id="ARBA00049183"/>
    </source>
</evidence>
<comment type="function">
    <text evidence="1">Involved in lipopolysaccharide (LPS) biosynthesis. Catalyzes the transfer of 3-deoxy-D-manno-octulosonate (Kdo) residue(s) from CMP-Kdo to lipid IV(A), the tetraacyldisaccharide-1,4'-bisphosphate precursor of lipid A.</text>
</comment>
<evidence type="ECO:0000313" key="13">
    <source>
        <dbReference type="Proteomes" id="UP001176960"/>
    </source>
</evidence>
<dbReference type="EC" id="2.4.99.12" evidence="3"/>
<gene>
    <name evidence="12" type="ORF">LMG32879_001520</name>
</gene>
<evidence type="ECO:0000256" key="6">
    <source>
        <dbReference type="ARBA" id="ARBA00031445"/>
    </source>
</evidence>
<dbReference type="InterPro" id="IPR039901">
    <property type="entry name" value="Kdotransferase"/>
</dbReference>
<dbReference type="SUPFAM" id="SSF53756">
    <property type="entry name" value="UDP-Glycosyltransferase/glycogen phosphorylase"/>
    <property type="match status" value="1"/>
</dbReference>
<dbReference type="PANTHER" id="PTHR42755">
    <property type="entry name" value="3-DEOXY-MANNO-OCTULOSONATE CYTIDYLYLTRANSFERASE"/>
    <property type="match status" value="1"/>
</dbReference>
<feature type="domain" description="DUF374" evidence="10">
    <location>
        <begin position="84"/>
        <end position="151"/>
    </location>
</feature>
<comment type="pathway">
    <text evidence="2">Bacterial outer membrane biogenesis; LPS core biosynthesis.</text>
</comment>
<reference evidence="12" key="1">
    <citation type="submission" date="2023-03" db="EMBL/GenBank/DDBJ databases">
        <authorList>
            <person name="Cleenwerck I."/>
        </authorList>
    </citation>
    <scope>NUCLEOTIDE SEQUENCE</scope>
    <source>
        <strain evidence="12">LMG 32879</strain>
    </source>
</reference>
<dbReference type="Pfam" id="PF04028">
    <property type="entry name" value="DUF374"/>
    <property type="match status" value="1"/>
</dbReference>
<evidence type="ECO:0000256" key="1">
    <source>
        <dbReference type="ARBA" id="ARBA00003394"/>
    </source>
</evidence>
<dbReference type="InterPro" id="IPR007507">
    <property type="entry name" value="Glycos_transf_N"/>
</dbReference>
<dbReference type="InterPro" id="IPR007172">
    <property type="entry name" value="DUF374"/>
</dbReference>
<name>A0AA35V6L0_9PROT</name>
<comment type="catalytic activity">
    <reaction evidence="7">
        <text>lipid IVA (E. coli) + CMP-3-deoxy-beta-D-manno-octulosonate = alpha-Kdo-(2-&gt;6)-lipid IVA (E. coli) + CMP + H(+)</text>
        <dbReference type="Rhea" id="RHEA:28066"/>
        <dbReference type="ChEBI" id="CHEBI:15378"/>
        <dbReference type="ChEBI" id="CHEBI:58603"/>
        <dbReference type="ChEBI" id="CHEBI:60364"/>
        <dbReference type="ChEBI" id="CHEBI:60377"/>
        <dbReference type="ChEBI" id="CHEBI:85987"/>
        <dbReference type="EC" id="2.4.99.12"/>
    </reaction>
</comment>
<dbReference type="Gene3D" id="3.40.50.2000">
    <property type="entry name" value="Glycogen Phosphorylase B"/>
    <property type="match status" value="1"/>
</dbReference>
<dbReference type="EMBL" id="CATKSH010000007">
    <property type="protein sequence ID" value="CAI9120682.1"/>
    <property type="molecule type" value="Genomic_DNA"/>
</dbReference>
<dbReference type="RefSeq" id="WP_289841357.1">
    <property type="nucleotide sequence ID" value="NZ_CATKSH010000007.1"/>
</dbReference>
<dbReference type="InterPro" id="IPR038107">
    <property type="entry name" value="Glycos_transf_N_sf"/>
</dbReference>
<evidence type="ECO:0000256" key="4">
    <source>
        <dbReference type="ARBA" id="ARBA00019077"/>
    </source>
</evidence>
<keyword evidence="13" id="KW-1185">Reference proteome</keyword>
<proteinExistence type="predicted"/>
<dbReference type="GO" id="GO:0009245">
    <property type="term" value="P:lipid A biosynthetic process"/>
    <property type="evidence" value="ECO:0007669"/>
    <property type="project" value="TreeGrafter"/>
</dbReference>
<feature type="active site" description="Proton acceptor" evidence="8">
    <location>
        <position position="295"/>
    </location>
</feature>
<dbReference type="Pfam" id="PF04413">
    <property type="entry name" value="Glycos_transf_N"/>
    <property type="match status" value="1"/>
</dbReference>
<comment type="caution">
    <text evidence="12">The sequence shown here is derived from an EMBL/GenBank/DDBJ whole genome shotgun (WGS) entry which is preliminary data.</text>
</comment>
<dbReference type="PANTHER" id="PTHR42755:SF1">
    <property type="entry name" value="3-DEOXY-D-MANNO-OCTULOSONIC ACID TRANSFERASE, MITOCHONDRIAL-RELATED"/>
    <property type="match status" value="1"/>
</dbReference>
<dbReference type="GO" id="GO:0043842">
    <property type="term" value="F:Kdo transferase activity"/>
    <property type="evidence" value="ECO:0007669"/>
    <property type="project" value="UniProtKB-EC"/>
</dbReference>
<evidence type="ECO:0000313" key="12">
    <source>
        <dbReference type="EMBL" id="CAI9120682.1"/>
    </source>
</evidence>
<dbReference type="GO" id="GO:0005886">
    <property type="term" value="C:plasma membrane"/>
    <property type="evidence" value="ECO:0007669"/>
    <property type="project" value="TreeGrafter"/>
</dbReference>
<evidence type="ECO:0000259" key="10">
    <source>
        <dbReference type="Pfam" id="PF04028"/>
    </source>
</evidence>
<evidence type="ECO:0000256" key="2">
    <source>
        <dbReference type="ARBA" id="ARBA00004713"/>
    </source>
</evidence>
<evidence type="ECO:0000259" key="11">
    <source>
        <dbReference type="Pfam" id="PF04413"/>
    </source>
</evidence>
<evidence type="ECO:0000256" key="9">
    <source>
        <dbReference type="PIRSR" id="PIRSR639901-2"/>
    </source>
</evidence>
<dbReference type="AlphaFoldDB" id="A0AA35V6L0"/>
<accession>A0AA35V6L0</accession>